<dbReference type="EMBL" id="FXYE01000001">
    <property type="protein sequence ID" value="SMX31306.1"/>
    <property type="molecule type" value="Genomic_DNA"/>
</dbReference>
<dbReference type="InterPro" id="IPR036388">
    <property type="entry name" value="WH-like_DNA-bd_sf"/>
</dbReference>
<gene>
    <name evidence="2" type="ORF">COL8621_00381</name>
</gene>
<dbReference type="InterPro" id="IPR047656">
    <property type="entry name" value="IS481-like_transpos"/>
</dbReference>
<reference evidence="3" key="1">
    <citation type="submission" date="2017-05" db="EMBL/GenBank/DDBJ databases">
        <authorList>
            <person name="Rodrigo-Torres L."/>
            <person name="Arahal R. D."/>
            <person name="Lucena T."/>
        </authorList>
    </citation>
    <scope>NUCLEOTIDE SEQUENCE [LARGE SCALE GENOMIC DNA]</scope>
    <source>
        <strain evidence="3">CECT 8621</strain>
    </source>
</reference>
<keyword evidence="3" id="KW-1185">Reference proteome</keyword>
<dbReference type="PROSITE" id="PS50994">
    <property type="entry name" value="INTEGRASE"/>
    <property type="match status" value="1"/>
</dbReference>
<dbReference type="AlphaFoldDB" id="A0A238JNE7"/>
<accession>A0A238JNE7</accession>
<dbReference type="Proteomes" id="UP000202922">
    <property type="component" value="Unassembled WGS sequence"/>
</dbReference>
<evidence type="ECO:0000313" key="2">
    <source>
        <dbReference type="EMBL" id="SMX31306.1"/>
    </source>
</evidence>
<dbReference type="InterPro" id="IPR009057">
    <property type="entry name" value="Homeodomain-like_sf"/>
</dbReference>
<dbReference type="Gene3D" id="1.10.10.10">
    <property type="entry name" value="Winged helix-like DNA-binding domain superfamily/Winged helix DNA-binding domain"/>
    <property type="match status" value="1"/>
</dbReference>
<dbReference type="InterPro" id="IPR036397">
    <property type="entry name" value="RNaseH_sf"/>
</dbReference>
<evidence type="ECO:0000313" key="3">
    <source>
        <dbReference type="Proteomes" id="UP000202922"/>
    </source>
</evidence>
<proteinExistence type="predicted"/>
<dbReference type="InterPro" id="IPR001584">
    <property type="entry name" value="Integrase_cat-core"/>
</dbReference>
<dbReference type="PANTHER" id="PTHR35004:SF7">
    <property type="entry name" value="INTEGRASE PROTEIN"/>
    <property type="match status" value="1"/>
</dbReference>
<sequence>MTNEDRDIQRKLRVLQHAEKIGNVRKTCRYFGVGRSSFYRWRDAYQKHGEAGLKNAKSVPKNPANQTPAQIVEKVLYLRRKYHLGPIRIVWYLARYHDIKISDAGVYRILRRNGLNRLPRGTRMRKLHTKRYQKQVPGHHIQVDVKFLTFKGKRGEKVRRFQYTAIDDATRVRALKIYDKHTQANAINFIDHIIEKFPFRIREVRTDNGHEFQAKFHWHVEDKGIRHSYIKRGTLQLNGKVERSHRSDQQEFYQLLSYKGDVDLEAKLNEWERFYNFARPHGAHNGQTPYEALRDKLQ</sequence>
<dbReference type="GO" id="GO:0015074">
    <property type="term" value="P:DNA integration"/>
    <property type="evidence" value="ECO:0007669"/>
    <property type="project" value="InterPro"/>
</dbReference>
<dbReference type="GO" id="GO:0003676">
    <property type="term" value="F:nucleic acid binding"/>
    <property type="evidence" value="ECO:0007669"/>
    <property type="project" value="InterPro"/>
</dbReference>
<dbReference type="Pfam" id="PF13565">
    <property type="entry name" value="HTH_32"/>
    <property type="match status" value="1"/>
</dbReference>
<feature type="domain" description="Integrase catalytic" evidence="1">
    <location>
        <begin position="133"/>
        <end position="297"/>
    </location>
</feature>
<dbReference type="NCBIfam" id="NF033577">
    <property type="entry name" value="transpos_IS481"/>
    <property type="match status" value="1"/>
</dbReference>
<dbReference type="InterPro" id="IPR012337">
    <property type="entry name" value="RNaseH-like_sf"/>
</dbReference>
<evidence type="ECO:0000259" key="1">
    <source>
        <dbReference type="PROSITE" id="PS50994"/>
    </source>
</evidence>
<organism evidence="2 3">
    <name type="scientific">Actibacterium lipolyticum</name>
    <dbReference type="NCBI Taxonomy" id="1524263"/>
    <lineage>
        <taxon>Bacteria</taxon>
        <taxon>Pseudomonadati</taxon>
        <taxon>Pseudomonadota</taxon>
        <taxon>Alphaproteobacteria</taxon>
        <taxon>Rhodobacterales</taxon>
        <taxon>Roseobacteraceae</taxon>
        <taxon>Actibacterium</taxon>
    </lineage>
</organism>
<dbReference type="RefSeq" id="WP_093965642.1">
    <property type="nucleotide sequence ID" value="NZ_FXYE01000001.1"/>
</dbReference>
<dbReference type="SUPFAM" id="SSF53098">
    <property type="entry name" value="Ribonuclease H-like"/>
    <property type="match status" value="1"/>
</dbReference>
<protein>
    <submittedName>
        <fullName evidence="2">Integrase core domain protein</fullName>
    </submittedName>
</protein>
<dbReference type="SUPFAM" id="SSF46689">
    <property type="entry name" value="Homeodomain-like"/>
    <property type="match status" value="1"/>
</dbReference>
<name>A0A238JNE7_9RHOB</name>
<dbReference type="OrthoDB" id="9814072at2"/>
<dbReference type="Pfam" id="PF13683">
    <property type="entry name" value="rve_3"/>
    <property type="match status" value="1"/>
</dbReference>
<dbReference type="PANTHER" id="PTHR35004">
    <property type="entry name" value="TRANSPOSASE RV3428C-RELATED"/>
    <property type="match status" value="1"/>
</dbReference>
<dbReference type="Gene3D" id="3.30.420.10">
    <property type="entry name" value="Ribonuclease H-like superfamily/Ribonuclease H"/>
    <property type="match status" value="1"/>
</dbReference>